<comment type="caution">
    <text evidence="9">The sequence shown here is derived from an EMBL/GenBank/DDBJ whole genome shotgun (WGS) entry which is preliminary data.</text>
</comment>
<dbReference type="EMBL" id="BMJJ01000004">
    <property type="protein sequence ID" value="GGD16960.1"/>
    <property type="molecule type" value="Genomic_DNA"/>
</dbReference>
<dbReference type="CDD" id="cd01296">
    <property type="entry name" value="Imidazolone-5PH"/>
    <property type="match status" value="1"/>
</dbReference>
<feature type="binding site" evidence="7">
    <location>
        <position position="260"/>
    </location>
    <ligand>
        <name>Zn(2+)</name>
        <dbReference type="ChEBI" id="CHEBI:29105"/>
    </ligand>
</feature>
<gene>
    <name evidence="7 9" type="primary">hutI</name>
    <name evidence="9" type="ORF">GCM10011335_19770</name>
</gene>
<dbReference type="FunFam" id="3.20.20.140:FF:000007">
    <property type="entry name" value="Imidazolonepropionase"/>
    <property type="match status" value="1"/>
</dbReference>
<name>A0A916XWI3_9HYPH</name>
<dbReference type="GO" id="GO:0005506">
    <property type="term" value="F:iron ion binding"/>
    <property type="evidence" value="ECO:0007669"/>
    <property type="project" value="UniProtKB-UniRule"/>
</dbReference>
<dbReference type="NCBIfam" id="TIGR01224">
    <property type="entry name" value="hutI"/>
    <property type="match status" value="1"/>
</dbReference>
<protein>
    <recommendedName>
        <fullName evidence="1 7">Imidazolonepropionase</fullName>
        <ecNumber evidence="1 7">3.5.2.7</ecNumber>
    </recommendedName>
    <alternativeName>
        <fullName evidence="7">Imidazolone-5-propionate hydrolase</fullName>
    </alternativeName>
</protein>
<evidence type="ECO:0000259" key="8">
    <source>
        <dbReference type="Pfam" id="PF01979"/>
    </source>
</evidence>
<dbReference type="InterPro" id="IPR032466">
    <property type="entry name" value="Metal_Hydrolase"/>
</dbReference>
<dbReference type="SUPFAM" id="SSF51338">
    <property type="entry name" value="Composite domain of metallo-dependent hydrolases"/>
    <property type="match status" value="1"/>
</dbReference>
<keyword evidence="7" id="KW-0963">Cytoplasm</keyword>
<dbReference type="InterPro" id="IPR011059">
    <property type="entry name" value="Metal-dep_hydrolase_composite"/>
</dbReference>
<comment type="function">
    <text evidence="7">Catalyzes the hydrolytic cleavage of the carbon-nitrogen bond in imidazolone-5-propanoate to yield N-formimidoyl-L-glutamate. It is the third step in the universal histidine degradation pathway.</text>
</comment>
<accession>A0A916XWI3</accession>
<dbReference type="Gene3D" id="2.30.40.10">
    <property type="entry name" value="Urease, subunit C, domain 1"/>
    <property type="match status" value="1"/>
</dbReference>
<evidence type="ECO:0000256" key="7">
    <source>
        <dbReference type="HAMAP-Rule" id="MF_00372"/>
    </source>
</evidence>
<dbReference type="SUPFAM" id="SSF51556">
    <property type="entry name" value="Metallo-dependent hydrolases"/>
    <property type="match status" value="1"/>
</dbReference>
<feature type="binding site" evidence="7">
    <location>
        <position position="335"/>
    </location>
    <ligand>
        <name>Zn(2+)</name>
        <dbReference type="ChEBI" id="CHEBI:29105"/>
    </ligand>
</feature>
<evidence type="ECO:0000256" key="1">
    <source>
        <dbReference type="ARBA" id="ARBA00012864"/>
    </source>
</evidence>
<evidence type="ECO:0000313" key="10">
    <source>
        <dbReference type="Proteomes" id="UP000613160"/>
    </source>
</evidence>
<dbReference type="Proteomes" id="UP000613160">
    <property type="component" value="Unassembled WGS sequence"/>
</dbReference>
<dbReference type="InterPro" id="IPR005920">
    <property type="entry name" value="HutI"/>
</dbReference>
<comment type="similarity">
    <text evidence="7">Belongs to the metallo-dependent hydrolases superfamily. HutI family.</text>
</comment>
<keyword evidence="5 7" id="KW-0862">Zinc</keyword>
<evidence type="ECO:0000256" key="2">
    <source>
        <dbReference type="ARBA" id="ARBA00022723"/>
    </source>
</evidence>
<dbReference type="RefSeq" id="WP_373289568.1">
    <property type="nucleotide sequence ID" value="NZ_BMJJ01000004.1"/>
</dbReference>
<feature type="domain" description="Amidohydrolase-related" evidence="8">
    <location>
        <begin position="81"/>
        <end position="398"/>
    </location>
</feature>
<keyword evidence="2 7" id="KW-0479">Metal-binding</keyword>
<dbReference type="PANTHER" id="PTHR42752:SF1">
    <property type="entry name" value="IMIDAZOLONEPROPIONASE-RELATED"/>
    <property type="match status" value="1"/>
</dbReference>
<dbReference type="Gene3D" id="3.20.20.140">
    <property type="entry name" value="Metal-dependent hydrolases"/>
    <property type="match status" value="1"/>
</dbReference>
<keyword evidence="4 7" id="KW-0369">Histidine metabolism</keyword>
<evidence type="ECO:0000256" key="6">
    <source>
        <dbReference type="ARBA" id="ARBA00023004"/>
    </source>
</evidence>
<proteinExistence type="inferred from homology"/>
<keyword evidence="10" id="KW-1185">Reference proteome</keyword>
<keyword evidence="6 7" id="KW-0408">Iron</keyword>
<feature type="binding site" evidence="7">
    <location>
        <position position="340"/>
    </location>
    <ligand>
        <name>4-imidazolone-5-propanoate</name>
        <dbReference type="ChEBI" id="CHEBI:77893"/>
    </ligand>
</feature>
<feature type="binding site" evidence="7">
    <location>
        <position position="195"/>
    </location>
    <ligand>
        <name>4-imidazolone-5-propanoate</name>
        <dbReference type="ChEBI" id="CHEBI:77893"/>
    </ligand>
</feature>
<dbReference type="GO" id="GO:0005737">
    <property type="term" value="C:cytoplasm"/>
    <property type="evidence" value="ECO:0007669"/>
    <property type="project" value="UniProtKB-SubCell"/>
</dbReference>
<evidence type="ECO:0000256" key="4">
    <source>
        <dbReference type="ARBA" id="ARBA00022808"/>
    </source>
</evidence>
<reference evidence="9" key="1">
    <citation type="journal article" date="2014" name="Int. J. Syst. Evol. Microbiol.">
        <title>Complete genome sequence of Corynebacterium casei LMG S-19264T (=DSM 44701T), isolated from a smear-ripened cheese.</title>
        <authorList>
            <consortium name="US DOE Joint Genome Institute (JGI-PGF)"/>
            <person name="Walter F."/>
            <person name="Albersmeier A."/>
            <person name="Kalinowski J."/>
            <person name="Ruckert C."/>
        </authorList>
    </citation>
    <scope>NUCLEOTIDE SEQUENCE</scope>
    <source>
        <strain evidence="9">CGMCC 1.15493</strain>
    </source>
</reference>
<feature type="binding site" evidence="7">
    <location>
        <position position="335"/>
    </location>
    <ligand>
        <name>Fe(3+)</name>
        <dbReference type="ChEBI" id="CHEBI:29034"/>
    </ligand>
</feature>
<dbReference type="PANTHER" id="PTHR42752">
    <property type="entry name" value="IMIDAZOLONEPROPIONASE"/>
    <property type="match status" value="1"/>
</dbReference>
<evidence type="ECO:0000313" key="9">
    <source>
        <dbReference type="EMBL" id="GGD16960.1"/>
    </source>
</evidence>
<comment type="cofactor">
    <cofactor evidence="7">
        <name>Zn(2+)</name>
        <dbReference type="ChEBI" id="CHEBI:29105"/>
    </cofactor>
    <cofactor evidence="7">
        <name>Fe(3+)</name>
        <dbReference type="ChEBI" id="CHEBI:29034"/>
    </cofactor>
    <text evidence="7">Binds 1 zinc or iron ion per subunit.</text>
</comment>
<dbReference type="HAMAP" id="MF_00372">
    <property type="entry name" value="HutI"/>
    <property type="match status" value="1"/>
</dbReference>
<sequence>MSQQPTPTPTIASSTVDLSAPADTLWTNARLATLDPALPDLGIIEDGVVAARGGRIIFVGARADLPADLAAEKTVDLGGRWVTPGLIDCHTHLVHGGDRALEFEMRLEGASYEAIAAAGGGILSSVRATRAASREDLVASALKRLDALLAEGVTTVEIKSGYGLDARGERTMLEAARDLGTHRAVRVATTYLGAHALPPEYAADRAGYLDLVCDTVLPALAKAGLVDAVDAFCEGIAFSTDEVARVFAAAEVLGLPVKLHADQLSDLGGAGLAAEFGALSADHLEYTSDTGAAAMAAAGTVAVILPGAFYVLRETQKPPIDAFRRFGVKMAVATDCNPGTAPITSLLTTMNMAATFFRMTVEECLAGVTREAARALGRLADIGTLEAGKSCDLAIWDIERPAELVYRIGYNPLHQRIFQGQ</sequence>
<feature type="binding site" evidence="7">
    <location>
        <position position="337"/>
    </location>
    <ligand>
        <name>N-formimidoyl-L-glutamate</name>
        <dbReference type="ChEBI" id="CHEBI:58928"/>
    </ligand>
</feature>
<dbReference type="InterPro" id="IPR006680">
    <property type="entry name" value="Amidohydro-rel"/>
</dbReference>
<feature type="binding site" evidence="7">
    <location>
        <position position="90"/>
    </location>
    <ligand>
        <name>Fe(3+)</name>
        <dbReference type="ChEBI" id="CHEBI:29034"/>
    </ligand>
</feature>
<feature type="binding site" evidence="7">
    <location>
        <position position="263"/>
    </location>
    <ligand>
        <name>4-imidazolone-5-propanoate</name>
        <dbReference type="ChEBI" id="CHEBI:77893"/>
    </ligand>
</feature>
<feature type="binding site" evidence="7">
    <location>
        <position position="92"/>
    </location>
    <ligand>
        <name>Zn(2+)</name>
        <dbReference type="ChEBI" id="CHEBI:29105"/>
    </ligand>
</feature>
<reference evidence="9" key="2">
    <citation type="submission" date="2020-09" db="EMBL/GenBank/DDBJ databases">
        <authorList>
            <person name="Sun Q."/>
            <person name="Zhou Y."/>
        </authorList>
    </citation>
    <scope>NUCLEOTIDE SEQUENCE</scope>
    <source>
        <strain evidence="9">CGMCC 1.15493</strain>
    </source>
</reference>
<dbReference type="GO" id="GO:0019556">
    <property type="term" value="P:L-histidine catabolic process to glutamate and formamide"/>
    <property type="evidence" value="ECO:0007669"/>
    <property type="project" value="UniProtKB-UniRule"/>
</dbReference>
<comment type="pathway">
    <text evidence="7">Amino-acid degradation; L-histidine degradation into L-glutamate; N-formimidoyl-L-glutamate from L-histidine: step 3/3.</text>
</comment>
<feature type="binding site" evidence="7">
    <location>
        <position position="162"/>
    </location>
    <ligand>
        <name>4-imidazolone-5-propanoate</name>
        <dbReference type="ChEBI" id="CHEBI:77893"/>
    </ligand>
</feature>
<keyword evidence="3 7" id="KW-0378">Hydrolase</keyword>
<dbReference type="AlphaFoldDB" id="A0A916XWI3"/>
<feature type="binding site" evidence="7">
    <location>
        <position position="162"/>
    </location>
    <ligand>
        <name>N-formimidoyl-L-glutamate</name>
        <dbReference type="ChEBI" id="CHEBI:58928"/>
    </ligand>
</feature>
<comment type="subcellular location">
    <subcellularLocation>
        <location evidence="7">Cytoplasm</location>
    </subcellularLocation>
</comment>
<organism evidence="9 10">
    <name type="scientific">Aureimonas glaciei</name>
    <dbReference type="NCBI Taxonomy" id="1776957"/>
    <lineage>
        <taxon>Bacteria</taxon>
        <taxon>Pseudomonadati</taxon>
        <taxon>Pseudomonadota</taxon>
        <taxon>Alphaproteobacteria</taxon>
        <taxon>Hyphomicrobiales</taxon>
        <taxon>Aurantimonadaceae</taxon>
        <taxon>Aureimonas</taxon>
    </lineage>
</organism>
<dbReference type="EC" id="3.5.2.7" evidence="1 7"/>
<feature type="binding site" evidence="7">
    <location>
        <position position="99"/>
    </location>
    <ligand>
        <name>4-imidazolone-5-propanoate</name>
        <dbReference type="ChEBI" id="CHEBI:77893"/>
    </ligand>
</feature>
<dbReference type="GO" id="GO:0008270">
    <property type="term" value="F:zinc ion binding"/>
    <property type="evidence" value="ECO:0007669"/>
    <property type="project" value="UniProtKB-UniRule"/>
</dbReference>
<evidence type="ECO:0000256" key="5">
    <source>
        <dbReference type="ARBA" id="ARBA00022833"/>
    </source>
</evidence>
<feature type="binding site" evidence="7">
    <location>
        <position position="339"/>
    </location>
    <ligand>
        <name>N-formimidoyl-L-glutamate</name>
        <dbReference type="ChEBI" id="CHEBI:58928"/>
    </ligand>
</feature>
<comment type="catalytic activity">
    <reaction evidence="7">
        <text>4-imidazolone-5-propanoate + H2O = N-formimidoyl-L-glutamate</text>
        <dbReference type="Rhea" id="RHEA:23660"/>
        <dbReference type="ChEBI" id="CHEBI:15377"/>
        <dbReference type="ChEBI" id="CHEBI:58928"/>
        <dbReference type="ChEBI" id="CHEBI:77893"/>
        <dbReference type="EC" id="3.5.2.7"/>
    </reaction>
</comment>
<feature type="binding site" evidence="7">
    <location>
        <position position="92"/>
    </location>
    <ligand>
        <name>Fe(3+)</name>
        <dbReference type="ChEBI" id="CHEBI:29034"/>
    </ligand>
</feature>
<dbReference type="Pfam" id="PF01979">
    <property type="entry name" value="Amidohydro_1"/>
    <property type="match status" value="1"/>
</dbReference>
<feature type="binding site" evidence="7">
    <location>
        <position position="90"/>
    </location>
    <ligand>
        <name>Zn(2+)</name>
        <dbReference type="ChEBI" id="CHEBI:29105"/>
    </ligand>
</feature>
<feature type="binding site" evidence="7">
    <location>
        <position position="260"/>
    </location>
    <ligand>
        <name>Fe(3+)</name>
        <dbReference type="ChEBI" id="CHEBI:29034"/>
    </ligand>
</feature>
<evidence type="ECO:0000256" key="3">
    <source>
        <dbReference type="ARBA" id="ARBA00022801"/>
    </source>
</evidence>
<dbReference type="GO" id="GO:0050480">
    <property type="term" value="F:imidazolonepropionase activity"/>
    <property type="evidence" value="ECO:0007669"/>
    <property type="project" value="UniProtKB-UniRule"/>
</dbReference>